<sequence length="436" mass="48694">MGTHNNQSGAFYLSDFRGVISMESLNELYSSICSDLQLSPNKYISQELKDTEKCIRDVSLGLRGNNRVEETSRLTDEDVKALSKTLRNHLHLRALDLSYNRISDEGAAHLADLIQENVALQEIDLMCNHIEAEGAERIAKSLHHNITLKRLRMTGNKMGNKGAMHFASMLQINSTLEELDMSDCDLDTQSLITFAIVLTNNRSLVSVNVSRPLLFSLQEETTVHTARMLEVNHSLKELHMGKHGMTDWGLQRLCEALISNHSLCYLDLRCNRITRDGARQLAGLLKQNNTLKILDLSFNRIEDDGAVCLSDAIMLKHTKLTALSIQSNNVSTVGLLSLSKAVNTNPHLTHIYIWGNRLEEPACVAFSQLMSSGRLSERHTDMTPYTVDGRVHLAEVSNGLHGHYYWTPSYEDGDAASNTALTLNTSLHSLTELNNP</sequence>
<evidence type="ECO:0000313" key="3">
    <source>
        <dbReference type="Proteomes" id="UP000824219"/>
    </source>
</evidence>
<reference evidence="2 3" key="1">
    <citation type="submission" date="2021-06" db="EMBL/GenBank/DDBJ databases">
        <title>Chromosome-level genome assembly of the red-tail catfish (Hemibagrus wyckioides).</title>
        <authorList>
            <person name="Shao F."/>
        </authorList>
    </citation>
    <scope>NUCLEOTIDE SEQUENCE [LARGE SCALE GENOMIC DNA]</scope>
    <source>
        <strain evidence="2">EC202008001</strain>
        <tissue evidence="2">Blood</tissue>
    </source>
</reference>
<dbReference type="AlphaFoldDB" id="A0A9D3N890"/>
<dbReference type="SMART" id="SM00368">
    <property type="entry name" value="LRR_RI"/>
    <property type="match status" value="9"/>
</dbReference>
<name>A0A9D3N890_9TELE</name>
<dbReference type="Gene3D" id="3.80.10.10">
    <property type="entry name" value="Ribonuclease Inhibitor"/>
    <property type="match status" value="3"/>
</dbReference>
<dbReference type="InterPro" id="IPR001611">
    <property type="entry name" value="Leu-rich_rpt"/>
</dbReference>
<evidence type="ECO:0008006" key="4">
    <source>
        <dbReference type="Google" id="ProtNLM"/>
    </source>
</evidence>
<evidence type="ECO:0000313" key="2">
    <source>
        <dbReference type="EMBL" id="KAG7317472.1"/>
    </source>
</evidence>
<dbReference type="Pfam" id="PF13516">
    <property type="entry name" value="LRR_6"/>
    <property type="match status" value="8"/>
</dbReference>
<evidence type="ECO:0000256" key="1">
    <source>
        <dbReference type="ARBA" id="ARBA00022737"/>
    </source>
</evidence>
<protein>
    <recommendedName>
        <fullName evidence="4">Leucine-rich repeat-containing protein 34</fullName>
    </recommendedName>
</protein>
<accession>A0A9D3N890</accession>
<dbReference type="PANTHER" id="PTHR24111">
    <property type="entry name" value="LEUCINE-RICH REPEAT-CONTAINING PROTEIN 34"/>
    <property type="match status" value="1"/>
</dbReference>
<dbReference type="EMBL" id="JAHKSW010000023">
    <property type="protein sequence ID" value="KAG7317472.1"/>
    <property type="molecule type" value="Genomic_DNA"/>
</dbReference>
<proteinExistence type="predicted"/>
<dbReference type="PROSITE" id="PS51450">
    <property type="entry name" value="LRR"/>
    <property type="match status" value="1"/>
</dbReference>
<dbReference type="PANTHER" id="PTHR24111:SF4">
    <property type="entry name" value="LEUCINE-RICH REPEAT-CONTAINING PROTEIN 34"/>
    <property type="match status" value="1"/>
</dbReference>
<keyword evidence="1" id="KW-0677">Repeat</keyword>
<dbReference type="InterPro" id="IPR032675">
    <property type="entry name" value="LRR_dom_sf"/>
</dbReference>
<gene>
    <name evidence="2" type="ORF">KOW79_018507</name>
</gene>
<organism evidence="2 3">
    <name type="scientific">Hemibagrus wyckioides</name>
    <dbReference type="NCBI Taxonomy" id="337641"/>
    <lineage>
        <taxon>Eukaryota</taxon>
        <taxon>Metazoa</taxon>
        <taxon>Chordata</taxon>
        <taxon>Craniata</taxon>
        <taxon>Vertebrata</taxon>
        <taxon>Euteleostomi</taxon>
        <taxon>Actinopterygii</taxon>
        <taxon>Neopterygii</taxon>
        <taxon>Teleostei</taxon>
        <taxon>Ostariophysi</taxon>
        <taxon>Siluriformes</taxon>
        <taxon>Bagridae</taxon>
        <taxon>Hemibagrus</taxon>
    </lineage>
</organism>
<dbReference type="OrthoDB" id="272549at2759"/>
<comment type="caution">
    <text evidence="2">The sequence shown here is derived from an EMBL/GenBank/DDBJ whole genome shotgun (WGS) entry which is preliminary data.</text>
</comment>
<dbReference type="InterPro" id="IPR052201">
    <property type="entry name" value="LRR-containing_regulator"/>
</dbReference>
<dbReference type="Proteomes" id="UP000824219">
    <property type="component" value="Linkage Group LG23"/>
</dbReference>
<dbReference type="SUPFAM" id="SSF52047">
    <property type="entry name" value="RNI-like"/>
    <property type="match status" value="1"/>
</dbReference>
<keyword evidence="3" id="KW-1185">Reference proteome</keyword>